<dbReference type="OrthoDB" id="9773828at2"/>
<dbReference type="EMBL" id="LGIQ01000016">
    <property type="protein sequence ID" value="KNB68945.1"/>
    <property type="molecule type" value="Genomic_DNA"/>
</dbReference>
<reference evidence="2 5" key="3">
    <citation type="submission" date="2019-06" db="EMBL/GenBank/DDBJ databases">
        <title>Whole genome shotgun sequence of Brevibacillus reuszeri NBRC 15719.</title>
        <authorList>
            <person name="Hosoyama A."/>
            <person name="Uohara A."/>
            <person name="Ohji S."/>
            <person name="Ichikawa N."/>
        </authorList>
    </citation>
    <scope>NUCLEOTIDE SEQUENCE [LARGE SCALE GENOMIC DNA]</scope>
    <source>
        <strain evidence="2 5">NBRC 15719</strain>
    </source>
</reference>
<dbReference type="PANTHER" id="PTHR43312">
    <property type="entry name" value="D-THREO-ALDOSE 1-DEHYDROGENASE"/>
    <property type="match status" value="1"/>
</dbReference>
<feature type="domain" description="NADP-dependent oxidoreductase" evidence="1">
    <location>
        <begin position="16"/>
        <end position="213"/>
    </location>
</feature>
<accession>A0A0K9YL73</accession>
<dbReference type="CDD" id="cd19100">
    <property type="entry name" value="AKR_unchar"/>
    <property type="match status" value="1"/>
</dbReference>
<evidence type="ECO:0000313" key="2">
    <source>
        <dbReference type="EMBL" id="GED71455.1"/>
    </source>
</evidence>
<evidence type="ECO:0000313" key="3">
    <source>
        <dbReference type="EMBL" id="KNB68945.1"/>
    </source>
</evidence>
<dbReference type="AlphaFoldDB" id="A0A0K9YL73"/>
<sequence length="296" mass="33309">MKTRSFGRDPHQVSLLGFGAQRIVDEHDCTEEEAVAIIRRAVEAGVNYFDTAPSYSDGQSETRVGLGLKGLRDKVWIATKTGGRTRDLALKDLEGSLKRLQTDYVNEWRMHNIMQPHDLEAIFAKGGALEALLEAKEQGLIKKISISGHTDPRLLAEAIRRYPFDSALVALSALDHFIYSFAHDFVPQAVENGVAVIGMKVMGLGKLAPWTEQALRYTWSLPVATSILGVSKMEELEADLAAANTFVPMTDIERVELFREIMPLVRPDVLRWKAREWMSGEWYQLPELPFLKQQDK</sequence>
<evidence type="ECO:0000259" key="1">
    <source>
        <dbReference type="Pfam" id="PF00248"/>
    </source>
</evidence>
<dbReference type="Proteomes" id="UP000036834">
    <property type="component" value="Unassembled WGS sequence"/>
</dbReference>
<name>A0A0K9YL73_9BACL</name>
<dbReference type="STRING" id="54915.ADS79_30950"/>
<dbReference type="Pfam" id="PF00248">
    <property type="entry name" value="Aldo_ket_red"/>
    <property type="match status" value="1"/>
</dbReference>
<reference evidence="3" key="2">
    <citation type="submission" date="2015-07" db="EMBL/GenBank/DDBJ databases">
        <title>MeaNS - Measles Nucleotide Surveillance Program.</title>
        <authorList>
            <person name="Tran T."/>
            <person name="Druce J."/>
        </authorList>
    </citation>
    <scope>NUCLEOTIDE SEQUENCE</scope>
    <source>
        <strain evidence="3">DSM 9887</strain>
    </source>
</reference>
<gene>
    <name evidence="3" type="ORF">ADS79_30950</name>
    <name evidence="2" type="ORF">BRE01_51570</name>
</gene>
<dbReference type="Proteomes" id="UP000319578">
    <property type="component" value="Unassembled WGS sequence"/>
</dbReference>
<reference evidence="4" key="1">
    <citation type="submission" date="2015-07" db="EMBL/GenBank/DDBJ databases">
        <title>Genome sequencing project for genomic taxonomy and phylogenomics of Bacillus-like bacteria.</title>
        <authorList>
            <person name="Liu B."/>
            <person name="Wang J."/>
            <person name="Zhu Y."/>
            <person name="Liu G."/>
            <person name="Chen Q."/>
            <person name="Chen Z."/>
            <person name="Lan J."/>
            <person name="Che J."/>
            <person name="Ge C."/>
            <person name="Shi H."/>
            <person name="Pan Z."/>
            <person name="Liu X."/>
        </authorList>
    </citation>
    <scope>NUCLEOTIDE SEQUENCE [LARGE SCALE GENOMIC DNA]</scope>
    <source>
        <strain evidence="4">DSM 9887</strain>
    </source>
</reference>
<keyword evidence="5" id="KW-1185">Reference proteome</keyword>
<dbReference type="RefSeq" id="WP_049742326.1">
    <property type="nucleotide sequence ID" value="NZ_BJON01000021.1"/>
</dbReference>
<dbReference type="InterPro" id="IPR023210">
    <property type="entry name" value="NADP_OxRdtase_dom"/>
</dbReference>
<evidence type="ECO:0000313" key="4">
    <source>
        <dbReference type="Proteomes" id="UP000036834"/>
    </source>
</evidence>
<protein>
    <submittedName>
        <fullName evidence="3">Oxidoreductase</fullName>
    </submittedName>
</protein>
<dbReference type="PANTHER" id="PTHR43312:SF1">
    <property type="entry name" value="NADP-DEPENDENT OXIDOREDUCTASE DOMAIN-CONTAINING PROTEIN"/>
    <property type="match status" value="1"/>
</dbReference>
<proteinExistence type="predicted"/>
<organism evidence="3 4">
    <name type="scientific">Brevibacillus reuszeri</name>
    <dbReference type="NCBI Taxonomy" id="54915"/>
    <lineage>
        <taxon>Bacteria</taxon>
        <taxon>Bacillati</taxon>
        <taxon>Bacillota</taxon>
        <taxon>Bacilli</taxon>
        <taxon>Bacillales</taxon>
        <taxon>Paenibacillaceae</taxon>
        <taxon>Brevibacillus</taxon>
    </lineage>
</organism>
<dbReference type="Gene3D" id="3.20.20.100">
    <property type="entry name" value="NADP-dependent oxidoreductase domain"/>
    <property type="match status" value="1"/>
</dbReference>
<evidence type="ECO:0000313" key="5">
    <source>
        <dbReference type="Proteomes" id="UP000319578"/>
    </source>
</evidence>
<dbReference type="PATRIC" id="fig|54915.3.peg.5886"/>
<dbReference type="SUPFAM" id="SSF51430">
    <property type="entry name" value="NAD(P)-linked oxidoreductase"/>
    <property type="match status" value="1"/>
</dbReference>
<dbReference type="InterPro" id="IPR036812">
    <property type="entry name" value="NAD(P)_OxRdtase_dom_sf"/>
</dbReference>
<dbReference type="InterPro" id="IPR053135">
    <property type="entry name" value="AKR2_Oxidoreductase"/>
</dbReference>
<dbReference type="EMBL" id="BJON01000021">
    <property type="protein sequence ID" value="GED71455.1"/>
    <property type="molecule type" value="Genomic_DNA"/>
</dbReference>
<comment type="caution">
    <text evidence="3">The sequence shown here is derived from an EMBL/GenBank/DDBJ whole genome shotgun (WGS) entry which is preliminary data.</text>
</comment>